<organism evidence="1 2">
    <name type="scientific">Chryseobacterium oranimense</name>
    <dbReference type="NCBI Taxonomy" id="421058"/>
    <lineage>
        <taxon>Bacteria</taxon>
        <taxon>Pseudomonadati</taxon>
        <taxon>Bacteroidota</taxon>
        <taxon>Flavobacteriia</taxon>
        <taxon>Flavobacteriales</taxon>
        <taxon>Weeksellaceae</taxon>
        <taxon>Chryseobacterium group</taxon>
        <taxon>Chryseobacterium</taxon>
    </lineage>
</organism>
<accession>A0A1M5SC68</accession>
<evidence type="ECO:0000313" key="2">
    <source>
        <dbReference type="Proteomes" id="UP000184047"/>
    </source>
</evidence>
<evidence type="ECO:0000313" key="1">
    <source>
        <dbReference type="EMBL" id="SHH35878.1"/>
    </source>
</evidence>
<dbReference type="STRING" id="421058.SAMN05421866_2706"/>
<sequence length="192" mass="22299">MIIMNEAFAKELMNLAEKDLSVREKLNSEGKLANSYHPEMELVHRQNAERLRNIIKEIGYPTILKVGEKGSDAAWLIIQHSIGEPEFMKSCYKMMIENKNDINPLNIAYLYDRIRVFQSQPQKYGTQLTAEGIPYPVEDKNHLNEERLKVNLQSFSQEEIEQIPGIETINELDNKDADYTMWRIKTGWITAP</sequence>
<dbReference type="EMBL" id="FQWT01000003">
    <property type="protein sequence ID" value="SHH35878.1"/>
    <property type="molecule type" value="Genomic_DNA"/>
</dbReference>
<proteinExistence type="predicted"/>
<dbReference type="eggNOG" id="COG4403">
    <property type="taxonomic scope" value="Bacteria"/>
</dbReference>
<dbReference type="AlphaFoldDB" id="A0A1M5SC68"/>
<keyword evidence="2" id="KW-1185">Reference proteome</keyword>
<dbReference type="Pfam" id="PF20329">
    <property type="entry name" value="DUF6624"/>
    <property type="match status" value="1"/>
</dbReference>
<name>A0A1M5SC68_9FLAO</name>
<dbReference type="InterPro" id="IPR046732">
    <property type="entry name" value="DUF6624"/>
</dbReference>
<gene>
    <name evidence="1" type="ORF">SAMN05421866_2706</name>
</gene>
<protein>
    <submittedName>
        <fullName evidence="1">Uncharacterized protein</fullName>
    </submittedName>
</protein>
<dbReference type="Proteomes" id="UP000184047">
    <property type="component" value="Unassembled WGS sequence"/>
</dbReference>
<reference evidence="2" key="1">
    <citation type="submission" date="2016-11" db="EMBL/GenBank/DDBJ databases">
        <authorList>
            <person name="Varghese N."/>
            <person name="Submissions S."/>
        </authorList>
    </citation>
    <scope>NUCLEOTIDE SEQUENCE [LARGE SCALE GENOMIC DNA]</scope>
    <source>
        <strain evidence="2">DSM 19055</strain>
    </source>
</reference>